<comment type="function">
    <text evidence="16">Glucanases play a role in cell expansion during growth, in cell-cell fusion during mating, and in spore release during sporulation. This enzyme may be involved in beta-glucan degradation. Active on laminarin and lichenan.</text>
</comment>
<comment type="similarity">
    <text evidence="4 19">Belongs to the glycosyl hydrolase 17 family.</text>
</comment>
<proteinExistence type="inferred from homology"/>
<comment type="catalytic activity">
    <reaction evidence="1">
        <text>Hydrolysis of (1-&gt;3)-beta-D-glucosidic linkages in (1-&gt;3)-beta-D-glucans.</text>
        <dbReference type="EC" id="3.2.1.39"/>
    </reaction>
</comment>
<dbReference type="GO" id="GO:0005886">
    <property type="term" value="C:plasma membrane"/>
    <property type="evidence" value="ECO:0007669"/>
    <property type="project" value="UniProtKB-SubCell"/>
</dbReference>
<keyword evidence="9 21" id="KW-0732">Signal</keyword>
<dbReference type="InterPro" id="IPR050732">
    <property type="entry name" value="Beta-glucan_modifiers"/>
</dbReference>
<keyword evidence="14" id="KW-0961">Cell wall biogenesis/degradation</keyword>
<dbReference type="GO" id="GO:0009986">
    <property type="term" value="C:cell surface"/>
    <property type="evidence" value="ECO:0007669"/>
    <property type="project" value="TreeGrafter"/>
</dbReference>
<dbReference type="InterPro" id="IPR017853">
    <property type="entry name" value="GH"/>
</dbReference>
<evidence type="ECO:0000313" key="22">
    <source>
        <dbReference type="EMBL" id="KJA26416.1"/>
    </source>
</evidence>
<comment type="subcellular location">
    <subcellularLocation>
        <location evidence="3">Cell membrane</location>
        <topology evidence="3">Single-pass type II membrane protein</topology>
    </subcellularLocation>
    <subcellularLocation>
        <location evidence="2">Secreted</location>
        <location evidence="2">Cell wall</location>
    </subcellularLocation>
</comment>
<evidence type="ECO:0000256" key="2">
    <source>
        <dbReference type="ARBA" id="ARBA00004191"/>
    </source>
</evidence>
<keyword evidence="11" id="KW-0472">Membrane</keyword>
<evidence type="ECO:0000256" key="11">
    <source>
        <dbReference type="ARBA" id="ARBA00023136"/>
    </source>
</evidence>
<evidence type="ECO:0000256" key="18">
    <source>
        <dbReference type="ARBA" id="ARBA00043078"/>
    </source>
</evidence>
<keyword evidence="7" id="KW-0134">Cell wall</keyword>
<evidence type="ECO:0000256" key="6">
    <source>
        <dbReference type="ARBA" id="ARBA00022475"/>
    </source>
</evidence>
<dbReference type="OMA" id="FICQAND"/>
<keyword evidence="12" id="KW-0325">Glycoprotein</keyword>
<dbReference type="AlphaFoldDB" id="A0A0D2PCW4"/>
<dbReference type="SUPFAM" id="SSF51445">
    <property type="entry name" value="(Trans)glycosidases"/>
    <property type="match status" value="1"/>
</dbReference>
<evidence type="ECO:0000256" key="8">
    <source>
        <dbReference type="ARBA" id="ARBA00022525"/>
    </source>
</evidence>
<dbReference type="GO" id="GO:0042973">
    <property type="term" value="F:glucan endo-1,3-beta-D-glucosidase activity"/>
    <property type="evidence" value="ECO:0007669"/>
    <property type="project" value="UniProtKB-EC"/>
</dbReference>
<name>A0A0D2PCW4_HYPSF</name>
<evidence type="ECO:0000256" key="9">
    <source>
        <dbReference type="ARBA" id="ARBA00022729"/>
    </source>
</evidence>
<evidence type="ECO:0000256" key="15">
    <source>
        <dbReference type="ARBA" id="ARBA00023326"/>
    </source>
</evidence>
<evidence type="ECO:0000256" key="16">
    <source>
        <dbReference type="ARBA" id="ARBA00037649"/>
    </source>
</evidence>
<organism evidence="22 23">
    <name type="scientific">Hypholoma sublateritium (strain FD-334 SS-4)</name>
    <dbReference type="NCBI Taxonomy" id="945553"/>
    <lineage>
        <taxon>Eukaryota</taxon>
        <taxon>Fungi</taxon>
        <taxon>Dikarya</taxon>
        <taxon>Basidiomycota</taxon>
        <taxon>Agaricomycotina</taxon>
        <taxon>Agaricomycetes</taxon>
        <taxon>Agaricomycetidae</taxon>
        <taxon>Agaricales</taxon>
        <taxon>Agaricineae</taxon>
        <taxon>Strophariaceae</taxon>
        <taxon>Hypholoma</taxon>
    </lineage>
</organism>
<evidence type="ECO:0000256" key="7">
    <source>
        <dbReference type="ARBA" id="ARBA00022512"/>
    </source>
</evidence>
<feature type="compositionally biased region" description="Low complexity" evidence="20">
    <location>
        <begin position="27"/>
        <end position="48"/>
    </location>
</feature>
<evidence type="ECO:0000256" key="4">
    <source>
        <dbReference type="ARBA" id="ARBA00008773"/>
    </source>
</evidence>
<protein>
    <recommendedName>
        <fullName evidence="5">glucan endo-1,3-beta-D-glucosidase</fullName>
        <ecNumber evidence="5">3.2.1.39</ecNumber>
    </recommendedName>
    <alternativeName>
        <fullName evidence="18">Endo-1,3-beta-glucanase btgC</fullName>
    </alternativeName>
    <alternativeName>
        <fullName evidence="17">Laminarinase btgC</fullName>
    </alternativeName>
</protein>
<feature type="signal peptide" evidence="21">
    <location>
        <begin position="1"/>
        <end position="18"/>
    </location>
</feature>
<evidence type="ECO:0000256" key="19">
    <source>
        <dbReference type="RuleBase" id="RU004335"/>
    </source>
</evidence>
<dbReference type="InterPro" id="IPR000490">
    <property type="entry name" value="Glyco_hydro_17"/>
</dbReference>
<evidence type="ECO:0000256" key="21">
    <source>
        <dbReference type="SAM" id="SignalP"/>
    </source>
</evidence>
<dbReference type="Proteomes" id="UP000054270">
    <property type="component" value="Unassembled WGS sequence"/>
</dbReference>
<feature type="compositionally biased region" description="Polar residues" evidence="20">
    <location>
        <begin position="49"/>
        <end position="63"/>
    </location>
</feature>
<reference evidence="23" key="1">
    <citation type="submission" date="2014-04" db="EMBL/GenBank/DDBJ databases">
        <title>Evolutionary Origins and Diversification of the Mycorrhizal Mutualists.</title>
        <authorList>
            <consortium name="DOE Joint Genome Institute"/>
            <consortium name="Mycorrhizal Genomics Consortium"/>
            <person name="Kohler A."/>
            <person name="Kuo A."/>
            <person name="Nagy L.G."/>
            <person name="Floudas D."/>
            <person name="Copeland A."/>
            <person name="Barry K.W."/>
            <person name="Cichocki N."/>
            <person name="Veneault-Fourrey C."/>
            <person name="LaButti K."/>
            <person name="Lindquist E.A."/>
            <person name="Lipzen A."/>
            <person name="Lundell T."/>
            <person name="Morin E."/>
            <person name="Murat C."/>
            <person name="Riley R."/>
            <person name="Ohm R."/>
            <person name="Sun H."/>
            <person name="Tunlid A."/>
            <person name="Henrissat B."/>
            <person name="Grigoriev I.V."/>
            <person name="Hibbett D.S."/>
            <person name="Martin F."/>
        </authorList>
    </citation>
    <scope>NUCLEOTIDE SEQUENCE [LARGE SCALE GENOMIC DNA]</scope>
    <source>
        <strain evidence="23">FD-334 SS-4</strain>
    </source>
</reference>
<evidence type="ECO:0000256" key="20">
    <source>
        <dbReference type="SAM" id="MobiDB-lite"/>
    </source>
</evidence>
<evidence type="ECO:0000256" key="17">
    <source>
        <dbReference type="ARBA" id="ARBA00042373"/>
    </source>
</evidence>
<dbReference type="GO" id="GO:0000272">
    <property type="term" value="P:polysaccharide catabolic process"/>
    <property type="evidence" value="ECO:0007669"/>
    <property type="project" value="UniProtKB-KW"/>
</dbReference>
<evidence type="ECO:0000256" key="5">
    <source>
        <dbReference type="ARBA" id="ARBA00012780"/>
    </source>
</evidence>
<evidence type="ECO:0000256" key="14">
    <source>
        <dbReference type="ARBA" id="ARBA00023316"/>
    </source>
</evidence>
<dbReference type="Gene3D" id="3.20.20.80">
    <property type="entry name" value="Glycosidases"/>
    <property type="match status" value="2"/>
</dbReference>
<dbReference type="EC" id="3.2.1.39" evidence="5"/>
<keyword evidence="6" id="KW-1003">Cell membrane</keyword>
<sequence>MGLIAAVVGIIIVAVVVGVVVSNNNKKNSNLSTTSSSDSSTGASANATTQQTNPNDPSSFTKDPTLHQSFYGMAYTPVGSQLPDCGNSLAAVIQDIQIMSQLTPRVRLYGADCNQSALVLEAIKQTKVNMTVYLGNYPVPTDNGTAYTRQRDEIKAAIQTYGTDHIGGITVGNEFMLNYVTQNAITDVNSAAANVGAAILLANIQDTQSMLTTMGVTIPVGNADAGSYFNDEVLAAVNYGMANVHPWFANVSATDSASWTATFFQQQDVVLAESLSNNATMYIAETGWPTKSSDVGNESNGPSIASVANLQIFLDNFVCQANTNGTGYFFFEFADESWKDAEFGGVEGWWGLFNQEYIFVCPLLE</sequence>
<feature type="chain" id="PRO_5002248449" description="glucan endo-1,3-beta-D-glucosidase" evidence="21">
    <location>
        <begin position="19"/>
        <end position="365"/>
    </location>
</feature>
<dbReference type="OrthoDB" id="68336at2759"/>
<accession>A0A0D2PCW4</accession>
<keyword evidence="8" id="KW-0964">Secreted</keyword>
<evidence type="ECO:0000256" key="12">
    <source>
        <dbReference type="ARBA" id="ARBA00023180"/>
    </source>
</evidence>
<dbReference type="GO" id="GO:0009277">
    <property type="term" value="C:fungal-type cell wall"/>
    <property type="evidence" value="ECO:0007669"/>
    <property type="project" value="TreeGrafter"/>
</dbReference>
<evidence type="ECO:0000256" key="13">
    <source>
        <dbReference type="ARBA" id="ARBA00023277"/>
    </source>
</evidence>
<keyword evidence="10 22" id="KW-0378">Hydrolase</keyword>
<dbReference type="GO" id="GO:0071555">
    <property type="term" value="P:cell wall organization"/>
    <property type="evidence" value="ECO:0007669"/>
    <property type="project" value="UniProtKB-KW"/>
</dbReference>
<evidence type="ECO:0000313" key="23">
    <source>
        <dbReference type="Proteomes" id="UP000054270"/>
    </source>
</evidence>
<evidence type="ECO:0000256" key="3">
    <source>
        <dbReference type="ARBA" id="ARBA00004401"/>
    </source>
</evidence>
<dbReference type="GO" id="GO:0005576">
    <property type="term" value="C:extracellular region"/>
    <property type="evidence" value="ECO:0007669"/>
    <property type="project" value="TreeGrafter"/>
</dbReference>
<keyword evidence="23" id="KW-1185">Reference proteome</keyword>
<dbReference type="Pfam" id="PF00332">
    <property type="entry name" value="Glyco_hydro_17"/>
    <property type="match status" value="1"/>
</dbReference>
<dbReference type="STRING" id="945553.A0A0D2PCW4"/>
<dbReference type="PANTHER" id="PTHR16631:SF17">
    <property type="entry name" value="GLUCAN ENDO-1,3-BETA-GLUCOSIDASE BTGC"/>
    <property type="match status" value="1"/>
</dbReference>
<evidence type="ECO:0000256" key="1">
    <source>
        <dbReference type="ARBA" id="ARBA00000382"/>
    </source>
</evidence>
<dbReference type="EMBL" id="KN817528">
    <property type="protein sequence ID" value="KJA26416.1"/>
    <property type="molecule type" value="Genomic_DNA"/>
</dbReference>
<dbReference type="PANTHER" id="PTHR16631">
    <property type="entry name" value="GLUCAN 1,3-BETA-GLUCOSIDASE"/>
    <property type="match status" value="1"/>
</dbReference>
<keyword evidence="15" id="KW-0624">Polysaccharide degradation</keyword>
<gene>
    <name evidence="22" type="ORF">HYPSUDRAFT_133093</name>
</gene>
<feature type="region of interest" description="Disordered" evidence="20">
    <location>
        <begin position="27"/>
        <end position="63"/>
    </location>
</feature>
<evidence type="ECO:0000256" key="10">
    <source>
        <dbReference type="ARBA" id="ARBA00022801"/>
    </source>
</evidence>
<keyword evidence="13" id="KW-0119">Carbohydrate metabolism</keyword>